<gene>
    <name evidence="1" type="ORF">EV192_111329</name>
</gene>
<proteinExistence type="predicted"/>
<reference evidence="1 2" key="1">
    <citation type="submission" date="2019-03" db="EMBL/GenBank/DDBJ databases">
        <title>Genomic Encyclopedia of Type Strains, Phase IV (KMG-IV): sequencing the most valuable type-strain genomes for metagenomic binning, comparative biology and taxonomic classification.</title>
        <authorList>
            <person name="Goeker M."/>
        </authorList>
    </citation>
    <scope>NUCLEOTIDE SEQUENCE [LARGE SCALE GENOMIC DNA]</scope>
    <source>
        <strain evidence="1 2">DSM 45934</strain>
    </source>
</reference>
<accession>A0A4R2J6H2</accession>
<evidence type="ECO:0000313" key="1">
    <source>
        <dbReference type="EMBL" id="TCO53132.1"/>
    </source>
</evidence>
<organism evidence="1 2">
    <name type="scientific">Actinocrispum wychmicini</name>
    <dbReference type="NCBI Taxonomy" id="1213861"/>
    <lineage>
        <taxon>Bacteria</taxon>
        <taxon>Bacillati</taxon>
        <taxon>Actinomycetota</taxon>
        <taxon>Actinomycetes</taxon>
        <taxon>Pseudonocardiales</taxon>
        <taxon>Pseudonocardiaceae</taxon>
        <taxon>Actinocrispum</taxon>
    </lineage>
</organism>
<comment type="caution">
    <text evidence="1">The sequence shown here is derived from an EMBL/GenBank/DDBJ whole genome shotgun (WGS) entry which is preliminary data.</text>
</comment>
<protein>
    <submittedName>
        <fullName evidence="1">Uncharacterized protein</fullName>
    </submittedName>
</protein>
<evidence type="ECO:0000313" key="2">
    <source>
        <dbReference type="Proteomes" id="UP000295680"/>
    </source>
</evidence>
<dbReference type="AlphaFoldDB" id="A0A4R2J6H2"/>
<sequence>MTAVAKPVSQGSDPPQILTMDTGSCLDLKRENRAVITLKDKVDLVCCGGAKVPDRDRRIPPADLLEDLTHVPVLGQHSGITWAIFAGVRLSSQAMIPASTR</sequence>
<dbReference type="RefSeq" id="WP_132124139.1">
    <property type="nucleotide sequence ID" value="NZ_SLWS01000011.1"/>
</dbReference>
<dbReference type="EMBL" id="SLWS01000011">
    <property type="protein sequence ID" value="TCO53132.1"/>
    <property type="molecule type" value="Genomic_DNA"/>
</dbReference>
<keyword evidence="2" id="KW-1185">Reference proteome</keyword>
<name>A0A4R2J6H2_9PSEU</name>
<dbReference type="Proteomes" id="UP000295680">
    <property type="component" value="Unassembled WGS sequence"/>
</dbReference>